<dbReference type="Proteomes" id="UP000823914">
    <property type="component" value="Unassembled WGS sequence"/>
</dbReference>
<dbReference type="Gene3D" id="1.20.120.450">
    <property type="entry name" value="dinb family like domain"/>
    <property type="match status" value="1"/>
</dbReference>
<dbReference type="AlphaFoldDB" id="A0A9E2L273"/>
<dbReference type="InterPro" id="IPR012550">
    <property type="entry name" value="DUF1706"/>
</dbReference>
<dbReference type="PIRSF" id="PIRSF031551">
    <property type="entry name" value="DUF1706"/>
    <property type="match status" value="1"/>
</dbReference>
<dbReference type="InterPro" id="IPR034660">
    <property type="entry name" value="DinB/YfiT-like"/>
</dbReference>
<name>A0A9E2L273_9SPIR</name>
<dbReference type="EMBL" id="JAHLFV010000157">
    <property type="protein sequence ID" value="MBU3850223.1"/>
    <property type="molecule type" value="Genomic_DNA"/>
</dbReference>
<gene>
    <name evidence="1" type="ORF">IAA16_06630</name>
</gene>
<dbReference type="PANTHER" id="PTHR40658">
    <property type="match status" value="1"/>
</dbReference>
<reference evidence="1" key="2">
    <citation type="submission" date="2021-04" db="EMBL/GenBank/DDBJ databases">
        <authorList>
            <person name="Gilroy R."/>
        </authorList>
    </citation>
    <scope>NUCLEOTIDE SEQUENCE</scope>
    <source>
        <strain evidence="1">Gambia15-2214</strain>
    </source>
</reference>
<dbReference type="PANTHER" id="PTHR40658:SF4">
    <property type="entry name" value="HYPOTHETICAL CYTOSOLIC PROTEIN"/>
    <property type="match status" value="1"/>
</dbReference>
<sequence>MARPKTKEELIKAATSNYETLWEIISGLTEQEMKIPFDFSQDLKKKEAHWKRDKNLRDIFVHLYKWHQLLLDWVESNQQGKSTTFIPQPYSWKTYGSMNIEFWKKGQTIPLETAKETFVKTHQNVISLLDKFSDEELFTKGIFIWIGGSTLGSYFISVTASHYDWAVKKLKAHKKYLHNNKLN</sequence>
<evidence type="ECO:0000313" key="2">
    <source>
        <dbReference type="Proteomes" id="UP000823914"/>
    </source>
</evidence>
<organism evidence="1 2">
    <name type="scientific">Candidatus Treponema excrementipullorum</name>
    <dbReference type="NCBI Taxonomy" id="2838768"/>
    <lineage>
        <taxon>Bacteria</taxon>
        <taxon>Pseudomonadati</taxon>
        <taxon>Spirochaetota</taxon>
        <taxon>Spirochaetia</taxon>
        <taxon>Spirochaetales</taxon>
        <taxon>Treponemataceae</taxon>
        <taxon>Treponema</taxon>
    </lineage>
</organism>
<protein>
    <submittedName>
        <fullName evidence="1">ClbS/DfsB family four-helix bundle protein</fullName>
    </submittedName>
</protein>
<accession>A0A9E2L273</accession>
<dbReference type="Pfam" id="PF08020">
    <property type="entry name" value="DUF1706"/>
    <property type="match status" value="1"/>
</dbReference>
<comment type="caution">
    <text evidence="1">The sequence shown here is derived from an EMBL/GenBank/DDBJ whole genome shotgun (WGS) entry which is preliminary data.</text>
</comment>
<reference evidence="1" key="1">
    <citation type="journal article" date="2021" name="PeerJ">
        <title>Extensive microbial diversity within the chicken gut microbiome revealed by metagenomics and culture.</title>
        <authorList>
            <person name="Gilroy R."/>
            <person name="Ravi A."/>
            <person name="Getino M."/>
            <person name="Pursley I."/>
            <person name="Horton D.L."/>
            <person name="Alikhan N.F."/>
            <person name="Baker D."/>
            <person name="Gharbi K."/>
            <person name="Hall N."/>
            <person name="Watson M."/>
            <person name="Adriaenssens E.M."/>
            <person name="Foster-Nyarko E."/>
            <person name="Jarju S."/>
            <person name="Secka A."/>
            <person name="Antonio M."/>
            <person name="Oren A."/>
            <person name="Chaudhuri R.R."/>
            <person name="La Ragione R."/>
            <person name="Hildebrand F."/>
            <person name="Pallen M.J."/>
        </authorList>
    </citation>
    <scope>NUCLEOTIDE SEQUENCE</scope>
    <source>
        <strain evidence="1">Gambia15-2214</strain>
    </source>
</reference>
<evidence type="ECO:0000313" key="1">
    <source>
        <dbReference type="EMBL" id="MBU3850223.1"/>
    </source>
</evidence>
<proteinExistence type="predicted"/>